<dbReference type="GO" id="GO:0001227">
    <property type="term" value="F:DNA-binding transcription repressor activity, RNA polymerase II-specific"/>
    <property type="evidence" value="ECO:0007669"/>
    <property type="project" value="TreeGrafter"/>
</dbReference>
<comment type="subcellular location">
    <subcellularLocation>
        <location evidence="1">Nucleus</location>
    </subcellularLocation>
</comment>
<evidence type="ECO:0000256" key="2">
    <source>
        <dbReference type="ARBA" id="ARBA00022723"/>
    </source>
</evidence>
<dbReference type="Pfam" id="PF01585">
    <property type="entry name" value="G-patch"/>
    <property type="match status" value="1"/>
</dbReference>
<evidence type="ECO:0000256" key="4">
    <source>
        <dbReference type="ARBA" id="ARBA00022833"/>
    </source>
</evidence>
<evidence type="ECO:0000256" key="3">
    <source>
        <dbReference type="ARBA" id="ARBA00022771"/>
    </source>
</evidence>
<dbReference type="Gene3D" id="2.30.30.1190">
    <property type="match status" value="1"/>
</dbReference>
<dbReference type="PANTHER" id="PTHR46297:SF1">
    <property type="entry name" value="ZINC FINGER CCCH-TYPE WITH G PATCH DOMAIN-CONTAINING PROTEIN"/>
    <property type="match status" value="1"/>
</dbReference>
<evidence type="ECO:0000256" key="6">
    <source>
        <dbReference type="ARBA" id="ARBA00023242"/>
    </source>
</evidence>
<evidence type="ECO:0000313" key="11">
    <source>
        <dbReference type="Proteomes" id="UP000318582"/>
    </source>
</evidence>
<dbReference type="SMART" id="SM00443">
    <property type="entry name" value="G_patch"/>
    <property type="match status" value="1"/>
</dbReference>
<feature type="region of interest" description="Disordered" evidence="8">
    <location>
        <begin position="328"/>
        <end position="410"/>
    </location>
</feature>
<gene>
    <name evidence="10" type="ORF">PhCBS80983_g02235</name>
</gene>
<keyword evidence="6" id="KW-0539">Nucleus</keyword>
<comment type="caution">
    <text evidence="10">The sequence shown here is derived from an EMBL/GenBank/DDBJ whole genome shotgun (WGS) entry which is preliminary data.</text>
</comment>
<evidence type="ECO:0000256" key="1">
    <source>
        <dbReference type="ARBA" id="ARBA00004123"/>
    </source>
</evidence>
<keyword evidence="7" id="KW-0175">Coiled coil</keyword>
<feature type="domain" description="G-patch" evidence="9">
    <location>
        <begin position="280"/>
        <end position="326"/>
    </location>
</feature>
<protein>
    <recommendedName>
        <fullName evidence="9">G-patch domain-containing protein</fullName>
    </recommendedName>
</protein>
<dbReference type="PROSITE" id="PS50174">
    <property type="entry name" value="G_PATCH"/>
    <property type="match status" value="1"/>
</dbReference>
<evidence type="ECO:0000256" key="5">
    <source>
        <dbReference type="ARBA" id="ARBA00023125"/>
    </source>
</evidence>
<keyword evidence="2" id="KW-0479">Metal-binding</keyword>
<evidence type="ECO:0000259" key="9">
    <source>
        <dbReference type="PROSITE" id="PS50174"/>
    </source>
</evidence>
<dbReference type="PANTHER" id="PTHR46297">
    <property type="entry name" value="ZINC FINGER CCCH-TYPE WITH G PATCH DOMAIN-CONTAINING PROTEIN"/>
    <property type="match status" value="1"/>
</dbReference>
<dbReference type="GO" id="GO:0000978">
    <property type="term" value="F:RNA polymerase II cis-regulatory region sequence-specific DNA binding"/>
    <property type="evidence" value="ECO:0007669"/>
    <property type="project" value="TreeGrafter"/>
</dbReference>
<organism evidence="10 11">
    <name type="scientific">Powellomyces hirtus</name>
    <dbReference type="NCBI Taxonomy" id="109895"/>
    <lineage>
        <taxon>Eukaryota</taxon>
        <taxon>Fungi</taxon>
        <taxon>Fungi incertae sedis</taxon>
        <taxon>Chytridiomycota</taxon>
        <taxon>Chytridiomycota incertae sedis</taxon>
        <taxon>Chytridiomycetes</taxon>
        <taxon>Spizellomycetales</taxon>
        <taxon>Powellomycetaceae</taxon>
        <taxon>Powellomyces</taxon>
    </lineage>
</organism>
<dbReference type="EMBL" id="QEAQ01000021">
    <property type="protein sequence ID" value="TPX59825.1"/>
    <property type="molecule type" value="Genomic_DNA"/>
</dbReference>
<keyword evidence="11" id="KW-1185">Reference proteome</keyword>
<dbReference type="InterPro" id="IPR000467">
    <property type="entry name" value="G_patch_dom"/>
</dbReference>
<reference evidence="10 11" key="1">
    <citation type="journal article" date="2019" name="Sci. Rep.">
        <title>Comparative genomics of chytrid fungi reveal insights into the obligate biotrophic and pathogenic lifestyle of Synchytrium endobioticum.</title>
        <authorList>
            <person name="van de Vossenberg B.T.L.H."/>
            <person name="Warris S."/>
            <person name="Nguyen H.D.T."/>
            <person name="van Gent-Pelzer M.P.E."/>
            <person name="Joly D.L."/>
            <person name="van de Geest H.C."/>
            <person name="Bonants P.J.M."/>
            <person name="Smith D.S."/>
            <person name="Levesque C.A."/>
            <person name="van der Lee T.A.J."/>
        </authorList>
    </citation>
    <scope>NUCLEOTIDE SEQUENCE [LARGE SCALE GENOMIC DNA]</scope>
    <source>
        <strain evidence="10 11">CBS 809.83</strain>
    </source>
</reference>
<feature type="coiled-coil region" evidence="7">
    <location>
        <begin position="416"/>
        <end position="467"/>
    </location>
</feature>
<name>A0A507E949_9FUNG</name>
<dbReference type="CDD" id="cd20384">
    <property type="entry name" value="Tudor_ZGPAT"/>
    <property type="match status" value="1"/>
</dbReference>
<keyword evidence="4" id="KW-0862">Zinc</keyword>
<feature type="compositionally biased region" description="Low complexity" evidence="8">
    <location>
        <begin position="240"/>
        <end position="251"/>
    </location>
</feature>
<evidence type="ECO:0000313" key="10">
    <source>
        <dbReference type="EMBL" id="TPX59825.1"/>
    </source>
</evidence>
<dbReference type="GO" id="GO:0008270">
    <property type="term" value="F:zinc ion binding"/>
    <property type="evidence" value="ECO:0007669"/>
    <property type="project" value="UniProtKB-KW"/>
</dbReference>
<dbReference type="STRING" id="109895.A0A507E949"/>
<dbReference type="Proteomes" id="UP000318582">
    <property type="component" value="Unassembled WGS sequence"/>
</dbReference>
<dbReference type="AlphaFoldDB" id="A0A507E949"/>
<accession>A0A507E949</accession>
<evidence type="ECO:0000256" key="8">
    <source>
        <dbReference type="SAM" id="MobiDB-lite"/>
    </source>
</evidence>
<proteinExistence type="predicted"/>
<keyword evidence="5" id="KW-0238">DNA-binding</keyword>
<dbReference type="Gene3D" id="2.30.30.140">
    <property type="match status" value="1"/>
</dbReference>
<dbReference type="GO" id="GO:0005634">
    <property type="term" value="C:nucleus"/>
    <property type="evidence" value="ECO:0007669"/>
    <property type="project" value="UniProtKB-SubCell"/>
</dbReference>
<feature type="region of interest" description="Disordered" evidence="8">
    <location>
        <begin position="222"/>
        <end position="258"/>
    </location>
</feature>
<sequence length="487" mass="53106">MSMDLAHSKSQLEELRQLLALDPDSLEVQGLVADLEGLIAMLEQSLDAATPDNTPPVSDGTPIDLPTTSGAQSSTCATFEFQDGDKCLIPFEFNSATYFLPAMILSWSKEVATVLVLNPMTHASRPCNWFLEGRCQKVNCGSSHGITVDAGHLLPTQLLDTTSIKDGSKVLAQYDGIYFRARVVATEPPDIFWVCFDGYGDDKVKLGHSDILPMMGIGIDDDYPTTSNGDHHGASDNDSGESGASEAESGTDGSGDEYADEMITFHYDDGEQMGRWEAHTKGIGARLLAKMGYQAGEGLGKNAEGRMRPVEAEILVSGKGLGCESIHIVKPKKRKRRSDDPTRPRRVKRWSSSKPHGPPVPDEPGKADVFAFLNSTVNAGRPKPPPVHMPSQTPKTVTPITQSSKSTTPPNHNIVLLDLQRQSAQLAKEIARAQEALARNAKDKKIAEGYRDRIAELQRRATVVRDKESRLKGVVDGEKQKKSMLRF</sequence>
<evidence type="ECO:0000256" key="7">
    <source>
        <dbReference type="SAM" id="Coils"/>
    </source>
</evidence>
<keyword evidence="3" id="KW-0863">Zinc-finger</keyword>
<feature type="compositionally biased region" description="Polar residues" evidence="8">
    <location>
        <begin position="390"/>
        <end position="410"/>
    </location>
</feature>